<dbReference type="EMBL" id="LBSX01000006">
    <property type="protein sequence ID" value="KKQ27703.1"/>
    <property type="molecule type" value="Genomic_DNA"/>
</dbReference>
<dbReference type="InterPro" id="IPR051549">
    <property type="entry name" value="PEP_Utilizing_Enz"/>
</dbReference>
<organism evidence="2 3">
    <name type="scientific">Candidatus Magasanikbacteria bacterium GW2011_GWC2_37_14</name>
    <dbReference type="NCBI Taxonomy" id="1619046"/>
    <lineage>
        <taxon>Bacteria</taxon>
        <taxon>Candidatus Magasanikiibacteriota</taxon>
    </lineage>
</organism>
<dbReference type="Pfam" id="PF00391">
    <property type="entry name" value="PEP-utilizers"/>
    <property type="match status" value="1"/>
</dbReference>
<dbReference type="AlphaFoldDB" id="A0A0G0G9D0"/>
<dbReference type="Proteomes" id="UP000034849">
    <property type="component" value="Unassembled WGS sequence"/>
</dbReference>
<accession>A0A0G0G9D0</accession>
<feature type="domain" description="PEP-utilising enzyme mobile" evidence="1">
    <location>
        <begin position="403"/>
        <end position="473"/>
    </location>
</feature>
<dbReference type="PANTHER" id="PTHR43615:SF1">
    <property type="entry name" value="PPDK_N DOMAIN-CONTAINING PROTEIN"/>
    <property type="match status" value="1"/>
</dbReference>
<evidence type="ECO:0000313" key="3">
    <source>
        <dbReference type="Proteomes" id="UP000034849"/>
    </source>
</evidence>
<protein>
    <submittedName>
        <fullName evidence="2">Phosphoenolpyruvate synthase/pyruvate phosphate dikinase</fullName>
    </submittedName>
</protein>
<comment type="caution">
    <text evidence="2">The sequence shown here is derived from an EMBL/GenBank/DDBJ whole genome shotgun (WGS) entry which is preliminary data.</text>
</comment>
<evidence type="ECO:0000259" key="1">
    <source>
        <dbReference type="Pfam" id="PF00391"/>
    </source>
</evidence>
<proteinExistence type="predicted"/>
<dbReference type="STRING" id="1619046.US42_C0006G0010"/>
<reference evidence="2 3" key="1">
    <citation type="journal article" date="2015" name="Nature">
        <title>rRNA introns, odd ribosomes, and small enigmatic genomes across a large radiation of phyla.</title>
        <authorList>
            <person name="Brown C.T."/>
            <person name="Hug L.A."/>
            <person name="Thomas B.C."/>
            <person name="Sharon I."/>
            <person name="Castelle C.J."/>
            <person name="Singh A."/>
            <person name="Wilkins M.J."/>
            <person name="Williams K.H."/>
            <person name="Banfield J.F."/>
        </authorList>
    </citation>
    <scope>NUCLEOTIDE SEQUENCE [LARGE SCALE GENOMIC DNA]</scope>
</reference>
<keyword evidence="2" id="KW-0808">Transferase</keyword>
<gene>
    <name evidence="2" type="ORF">US42_C0006G0010</name>
</gene>
<dbReference type="PANTHER" id="PTHR43615">
    <property type="entry name" value="PHOSPHOENOLPYRUVATE SYNTHASE-RELATED"/>
    <property type="match status" value="1"/>
</dbReference>
<dbReference type="Gene3D" id="3.50.30.10">
    <property type="entry name" value="Phosphohistidine domain"/>
    <property type="match status" value="1"/>
</dbReference>
<evidence type="ECO:0000313" key="2">
    <source>
        <dbReference type="EMBL" id="KKQ27703.1"/>
    </source>
</evidence>
<name>A0A0G0G9D0_9BACT</name>
<keyword evidence="2" id="KW-0670">Pyruvate</keyword>
<dbReference type="GO" id="GO:0016301">
    <property type="term" value="F:kinase activity"/>
    <property type="evidence" value="ECO:0007669"/>
    <property type="project" value="UniProtKB-KW"/>
</dbReference>
<keyword evidence="2" id="KW-0418">Kinase</keyword>
<dbReference type="InterPro" id="IPR036637">
    <property type="entry name" value="Phosphohistidine_dom_sf"/>
</dbReference>
<sequence length="478" mass="55926">MIDLTKINWHYIHTRRRSPWYAYCWWQGVGTKTLDLGFDYQVKHVGAAGHKVLMSEIDWQTQQQALLAEIEKEPLFLHKILKKAYQAHEEFTEFCKKMYEIKDFSGYSNDELISKVNKYRDLFFCCDGPSILPLYIEEDITEKIYNIFKKESKIADKEYAVVMTPVKDSIIILEEESLLKIVVKYKEEGKDTIIKDLIEHIFNYGWMKNVGYYGEFFDQDYYLQRIEKLIQENTEEQLQIIQWEREKKQKIFADLLEKYKNNKYLVSLIKTINEAIYYRSFRSEQFYQSPKYLITFFIEIAKRLGLSEYRDIFYFIPPEVVELLNKKQKGNQESIARRKDCFVLITNFEDRVFYEGEEAKVIVDKIGVVSLETDEIKGQVAFSGKVTGIVKIVKGPDDFDKVNKGDILVAMSTQPNYVPILKKVAAIVTEEGGVLCHASVISRELEIPCIIGTKIVTQVLKDDDMVEVDAEKGVVRKL</sequence>
<dbReference type="InterPro" id="IPR008279">
    <property type="entry name" value="PEP-util_enz_mobile_dom"/>
</dbReference>
<dbReference type="SUPFAM" id="SSF52009">
    <property type="entry name" value="Phosphohistidine domain"/>
    <property type="match status" value="1"/>
</dbReference>